<evidence type="ECO:0000313" key="8">
    <source>
        <dbReference type="EMBL" id="MDT7044009.1"/>
    </source>
</evidence>
<dbReference type="InterPro" id="IPR004838">
    <property type="entry name" value="NHTrfase_class1_PyrdxlP-BS"/>
</dbReference>
<evidence type="ECO:0000256" key="4">
    <source>
        <dbReference type="ARBA" id="ARBA00022679"/>
    </source>
</evidence>
<dbReference type="InterPro" id="IPR015422">
    <property type="entry name" value="PyrdxlP-dep_Trfase_small"/>
</dbReference>
<dbReference type="Proteomes" id="UP001250932">
    <property type="component" value="Unassembled WGS sequence"/>
</dbReference>
<keyword evidence="4 6" id="KW-0808">Transferase</keyword>
<dbReference type="PANTHER" id="PTHR46383">
    <property type="entry name" value="ASPARTATE AMINOTRANSFERASE"/>
    <property type="match status" value="1"/>
</dbReference>
<evidence type="ECO:0000259" key="7">
    <source>
        <dbReference type="Pfam" id="PF00155"/>
    </source>
</evidence>
<dbReference type="Gene3D" id="3.40.640.10">
    <property type="entry name" value="Type I PLP-dependent aspartate aminotransferase-like (Major domain)"/>
    <property type="match status" value="1"/>
</dbReference>
<dbReference type="PROSITE" id="PS00105">
    <property type="entry name" value="AA_TRANSFER_CLASS_1"/>
    <property type="match status" value="1"/>
</dbReference>
<evidence type="ECO:0000256" key="2">
    <source>
        <dbReference type="ARBA" id="ARBA00007441"/>
    </source>
</evidence>
<dbReference type="PANTHER" id="PTHR46383:SF1">
    <property type="entry name" value="ASPARTATE AMINOTRANSFERASE"/>
    <property type="match status" value="1"/>
</dbReference>
<proteinExistence type="inferred from homology"/>
<keyword evidence="5" id="KW-0663">Pyridoxal phosphate</keyword>
<dbReference type="SUPFAM" id="SSF53383">
    <property type="entry name" value="PLP-dependent transferases"/>
    <property type="match status" value="1"/>
</dbReference>
<dbReference type="CDD" id="cd00609">
    <property type="entry name" value="AAT_like"/>
    <property type="match status" value="1"/>
</dbReference>
<dbReference type="GO" id="GO:0008483">
    <property type="term" value="F:transaminase activity"/>
    <property type="evidence" value="ECO:0007669"/>
    <property type="project" value="UniProtKB-KW"/>
</dbReference>
<evidence type="ECO:0000256" key="6">
    <source>
        <dbReference type="RuleBase" id="RU000481"/>
    </source>
</evidence>
<reference evidence="8 9" key="1">
    <citation type="journal article" date="2023" name="ISME J.">
        <title>Cultivation and genomic characterization of novel and ubiquitous marine nitrite-oxidizing bacteria from the Nitrospirales.</title>
        <authorList>
            <person name="Mueller A.J."/>
            <person name="Daebeler A."/>
            <person name="Herbold C.W."/>
            <person name="Kirkegaard R.H."/>
            <person name="Daims H."/>
        </authorList>
    </citation>
    <scope>NUCLEOTIDE SEQUENCE [LARGE SCALE GENOMIC DNA]</scope>
    <source>
        <strain evidence="8 9">EB</strain>
    </source>
</reference>
<dbReference type="InterPro" id="IPR050596">
    <property type="entry name" value="AspAT/PAT-like"/>
</dbReference>
<keyword evidence="3 6" id="KW-0032">Aminotransferase</keyword>
<dbReference type="Gene3D" id="3.90.1150.10">
    <property type="entry name" value="Aspartate Aminotransferase, domain 1"/>
    <property type="match status" value="1"/>
</dbReference>
<dbReference type="Pfam" id="PF00155">
    <property type="entry name" value="Aminotran_1_2"/>
    <property type="match status" value="1"/>
</dbReference>
<organism evidence="8 9">
    <name type="scientific">Candidatus Nitronereus thalassa</name>
    <dbReference type="NCBI Taxonomy" id="3020898"/>
    <lineage>
        <taxon>Bacteria</taxon>
        <taxon>Pseudomonadati</taxon>
        <taxon>Nitrospirota</taxon>
        <taxon>Nitrospiria</taxon>
        <taxon>Nitrospirales</taxon>
        <taxon>Nitrospiraceae</taxon>
        <taxon>Candidatus Nitronereus</taxon>
    </lineage>
</organism>
<accession>A0ABU3KBY3</accession>
<dbReference type="InterPro" id="IPR015421">
    <property type="entry name" value="PyrdxlP-dep_Trfase_major"/>
</dbReference>
<comment type="cofactor">
    <cofactor evidence="1 6">
        <name>pyridoxal 5'-phosphate</name>
        <dbReference type="ChEBI" id="CHEBI:597326"/>
    </cofactor>
</comment>
<protein>
    <recommendedName>
        <fullName evidence="6">Aminotransferase</fullName>
        <ecNumber evidence="6">2.6.1.-</ecNumber>
    </recommendedName>
</protein>
<comment type="caution">
    <text evidence="8">The sequence shown here is derived from an EMBL/GenBank/DDBJ whole genome shotgun (WGS) entry which is preliminary data.</text>
</comment>
<dbReference type="RefSeq" id="WP_313834595.1">
    <property type="nucleotide sequence ID" value="NZ_JAQOUE010000002.1"/>
</dbReference>
<dbReference type="EMBL" id="JAQOUE010000002">
    <property type="protein sequence ID" value="MDT7044009.1"/>
    <property type="molecule type" value="Genomic_DNA"/>
</dbReference>
<evidence type="ECO:0000256" key="3">
    <source>
        <dbReference type="ARBA" id="ARBA00022576"/>
    </source>
</evidence>
<evidence type="ECO:0000313" key="9">
    <source>
        <dbReference type="Proteomes" id="UP001250932"/>
    </source>
</evidence>
<comment type="similarity">
    <text evidence="2 6">Belongs to the class-I pyridoxal-phosphate-dependent aminotransferase family.</text>
</comment>
<sequence>MTTLSSRSTRIVPSPTLSITAKAKAMAAQGIDVIDFSAGEPAQTTPNFIREAAIAAIQSGFTRYTPVPGTDELRQAIIEKFQRDQGVTYDKSQILVSCGAKHSLYNLFQALLDHGDEVIVPAPYWVSYPDQIRLADGTPVILETRETDNYAIDPSALESCITPRTKAVVLNSPCNPTGAIYSRNTLAQVATIAKKYKLLVISDEIYEKLIFGDPPFLSIVSVDPEIVPQTILVNGMSKSYAMTGWRIGYAAGPKDLMAAMSNIQGQSTSNPTSIAQKASVAALQGGNDFFKEMVQDLRPKRDLMVAELNAIPGVTCPIPSGAFYAYPNISGILGRRYTKGTITTSADLAAYLLEEAQIASVPGEPFGSPSHLRMSYTPTMETIQRGMARFQSAIQSLS</sequence>
<dbReference type="EC" id="2.6.1.-" evidence="6"/>
<evidence type="ECO:0000256" key="1">
    <source>
        <dbReference type="ARBA" id="ARBA00001933"/>
    </source>
</evidence>
<name>A0ABU3KBY3_9BACT</name>
<dbReference type="InterPro" id="IPR015424">
    <property type="entry name" value="PyrdxlP-dep_Trfase"/>
</dbReference>
<keyword evidence="9" id="KW-1185">Reference proteome</keyword>
<dbReference type="InterPro" id="IPR004839">
    <property type="entry name" value="Aminotransferase_I/II_large"/>
</dbReference>
<feature type="domain" description="Aminotransferase class I/classII large" evidence="7">
    <location>
        <begin position="32"/>
        <end position="389"/>
    </location>
</feature>
<gene>
    <name evidence="8" type="ORF">PPG34_16780</name>
</gene>
<dbReference type="PRINTS" id="PR00753">
    <property type="entry name" value="ACCSYNTHASE"/>
</dbReference>
<evidence type="ECO:0000256" key="5">
    <source>
        <dbReference type="ARBA" id="ARBA00022898"/>
    </source>
</evidence>